<accession>Q4V4R7</accession>
<dbReference type="EMBL" id="BT022380">
    <property type="protein sequence ID" value="AAY54796.1"/>
    <property type="molecule type" value="mRNA"/>
</dbReference>
<protein>
    <submittedName>
        <fullName evidence="2">IP11223p</fullName>
    </submittedName>
    <submittedName>
        <fullName evidence="1">IP11523p</fullName>
    </submittedName>
</protein>
<organism evidence="2">
    <name type="scientific">Drosophila melanogaster</name>
    <name type="common">Fruit fly</name>
    <dbReference type="NCBI Taxonomy" id="7227"/>
    <lineage>
        <taxon>Eukaryota</taxon>
        <taxon>Metazoa</taxon>
        <taxon>Ecdysozoa</taxon>
        <taxon>Arthropoda</taxon>
        <taxon>Hexapoda</taxon>
        <taxon>Insecta</taxon>
        <taxon>Pterygota</taxon>
        <taxon>Neoptera</taxon>
        <taxon>Endopterygota</taxon>
        <taxon>Diptera</taxon>
        <taxon>Brachycera</taxon>
        <taxon>Muscomorpha</taxon>
        <taxon>Ephydroidea</taxon>
        <taxon>Drosophilidae</taxon>
        <taxon>Drosophila</taxon>
        <taxon>Sophophora</taxon>
    </lineage>
</organism>
<dbReference type="AlphaFoldDB" id="Q4V4R7"/>
<proteinExistence type="evidence at transcript level"/>
<evidence type="ECO:0000313" key="2">
    <source>
        <dbReference type="EMBL" id="AAY55355.1"/>
    </source>
</evidence>
<dbReference type="EMBL" id="BT022939">
    <property type="protein sequence ID" value="AAY55355.1"/>
    <property type="molecule type" value="mRNA"/>
</dbReference>
<reference evidence="2" key="1">
    <citation type="submission" date="2005-05" db="EMBL/GenBank/DDBJ databases">
        <authorList>
            <person name="Stapleton M."/>
            <person name="Carlson J."/>
            <person name="Chavez C."/>
            <person name="Frise E."/>
            <person name="George R."/>
            <person name="Pacleb J."/>
            <person name="Park S."/>
            <person name="Wan K."/>
            <person name="Yu C."/>
            <person name="Celniker S."/>
        </authorList>
    </citation>
    <scope>NUCLEOTIDE SEQUENCE</scope>
</reference>
<evidence type="ECO:0000313" key="1">
    <source>
        <dbReference type="EMBL" id="AAY54796.1"/>
    </source>
</evidence>
<name>Q4V4R7_DROME</name>
<sequence length="76" mass="8918">MCIFRVATTSSDVSQECLRRLQISLNSDTVLTSKFKISWRILVRGQVCWLSRADLAGRLSRILYRRNYQKLHLVFV</sequence>